<dbReference type="EnsemblMetazoa" id="PPAI009807-RA">
    <property type="protein sequence ID" value="PPAI009807-PA"/>
    <property type="gene ID" value="PPAI009807"/>
</dbReference>
<accession>A0A1B0EYU1</accession>
<dbReference type="VEuPathDB" id="VectorBase:PPAI009807"/>
<sequence>NDNYETVLCDNCDNDGFRNDVKQWSIDENIPQSSLKRLLDIFHKRIPNVFPRDPRTLLQTPISQIEIRTIGEGVNTEQYWHYGLEKSLKLQLKNLKKSTTISLNVNMDGLPLHESSRHEFWPILASIHEMSGAPPMIIGIYYGVGKPNDVKWFLTPFISELQNILDKGIIIDGVDGDSVHIRVQLRAFICDSPARAYVKGVTYCNGQHGCHKCTTVGEWSYETNCNIFPHTFSEKRNDADFRSKNYSSHIKMESPLQVLPINMVEDFVTSDELHLLHLGEMKKLLLKWRDGKFKNKVVKWTAQQISNISQEMEKFKLPSECHRSVRGLDYLSVWKGVEFRNFLHYVGIVILKDIVPESVYEHFLRLFGAVTICSSENYKNLLDIAHQMLCDYVELYKKIYGKDYIISNVHNLVHIVDDVKRFGILQTISSYPFENELYKIKNLLRTGHKPLQQVAKRIIEKSQTQIFKDKQMN</sequence>
<proteinExistence type="predicted"/>
<evidence type="ECO:0000313" key="2">
    <source>
        <dbReference type="Proteomes" id="UP000092462"/>
    </source>
</evidence>
<protein>
    <submittedName>
        <fullName evidence="1">Uncharacterized protein</fullName>
    </submittedName>
</protein>
<evidence type="ECO:0000313" key="1">
    <source>
        <dbReference type="EnsemblMetazoa" id="PPAI009807-PA"/>
    </source>
</evidence>
<dbReference type="AlphaFoldDB" id="A0A1B0EYU1"/>
<reference evidence="1" key="1">
    <citation type="submission" date="2022-08" db="UniProtKB">
        <authorList>
            <consortium name="EnsemblMetazoa"/>
        </authorList>
    </citation>
    <scope>IDENTIFICATION</scope>
    <source>
        <strain evidence="1">Israel</strain>
    </source>
</reference>
<dbReference type="PANTHER" id="PTHR33053:SF9">
    <property type="entry name" value="AGAP000105-PA"/>
    <property type="match status" value="1"/>
</dbReference>
<keyword evidence="2" id="KW-1185">Reference proteome</keyword>
<dbReference type="PANTHER" id="PTHR33053">
    <property type="entry name" value="PROTEIN, PUTATIVE-RELATED"/>
    <property type="match status" value="1"/>
</dbReference>
<dbReference type="Proteomes" id="UP000092462">
    <property type="component" value="Unassembled WGS sequence"/>
</dbReference>
<name>A0A1B0EYU1_PHLPP</name>
<dbReference type="EMBL" id="AJVK01017220">
    <property type="status" value="NOT_ANNOTATED_CDS"/>
    <property type="molecule type" value="Genomic_DNA"/>
</dbReference>
<dbReference type="VEuPathDB" id="VectorBase:PPAPM1_009012"/>
<organism evidence="1 2">
    <name type="scientific">Phlebotomus papatasi</name>
    <name type="common">Sandfly</name>
    <dbReference type="NCBI Taxonomy" id="29031"/>
    <lineage>
        <taxon>Eukaryota</taxon>
        <taxon>Metazoa</taxon>
        <taxon>Ecdysozoa</taxon>
        <taxon>Arthropoda</taxon>
        <taxon>Hexapoda</taxon>
        <taxon>Insecta</taxon>
        <taxon>Pterygota</taxon>
        <taxon>Neoptera</taxon>
        <taxon>Endopterygota</taxon>
        <taxon>Diptera</taxon>
        <taxon>Nematocera</taxon>
        <taxon>Psychodoidea</taxon>
        <taxon>Psychodidae</taxon>
        <taxon>Phlebotomus</taxon>
        <taxon>Phlebotomus</taxon>
    </lineage>
</organism>